<dbReference type="Proteomes" id="UP000234300">
    <property type="component" value="Unassembled WGS sequence"/>
</dbReference>
<dbReference type="InterPro" id="IPR050237">
    <property type="entry name" value="ATP-dep_AMP-bd_enzyme"/>
</dbReference>
<feature type="domain" description="AMP-dependent synthetase/ligase" evidence="1">
    <location>
        <begin position="14"/>
        <end position="373"/>
    </location>
</feature>
<gene>
    <name evidence="3" type="ORF">BAURA86_03646</name>
</gene>
<accession>A0A2H1KXE5</accession>
<dbReference type="Gene3D" id="3.40.50.12780">
    <property type="entry name" value="N-terminal domain of ligase-like"/>
    <property type="match status" value="1"/>
</dbReference>
<reference evidence="3 4" key="1">
    <citation type="submission" date="2017-03" db="EMBL/GenBank/DDBJ databases">
        <authorList>
            <person name="Afonso C.L."/>
            <person name="Miller P.J."/>
            <person name="Scott M.A."/>
            <person name="Spackman E."/>
            <person name="Goraichik I."/>
            <person name="Dimitrov K.M."/>
            <person name="Suarez D.L."/>
            <person name="Swayne D.E."/>
        </authorList>
    </citation>
    <scope>NUCLEOTIDE SEQUENCE [LARGE SCALE GENOMIC DNA]</scope>
    <source>
        <strain evidence="4">8(6)</strain>
    </source>
</reference>
<dbReference type="PANTHER" id="PTHR43767:SF7">
    <property type="entry name" value="MEDIUM_LONG-CHAIN-FATTY-ACID--COA LIGASE FADD8"/>
    <property type="match status" value="1"/>
</dbReference>
<dbReference type="PROSITE" id="PS00455">
    <property type="entry name" value="AMP_BINDING"/>
    <property type="match status" value="1"/>
</dbReference>
<protein>
    <submittedName>
        <fullName evidence="3">Fatty-acyl-CoA synthase</fullName>
        <ecNumber evidence="3">6.2.1.-</ecNumber>
        <ecNumber evidence="3">6.2.1.3</ecNumber>
    </submittedName>
</protein>
<dbReference type="InterPro" id="IPR045851">
    <property type="entry name" value="AMP-bd_C_sf"/>
</dbReference>
<dbReference type="AlphaFoldDB" id="A0A2H1KXE5"/>
<evidence type="ECO:0000313" key="4">
    <source>
        <dbReference type="Proteomes" id="UP000234300"/>
    </source>
</evidence>
<dbReference type="InterPro" id="IPR020845">
    <property type="entry name" value="AMP-binding_CS"/>
</dbReference>
<name>A0A2H1KXE5_BREAU</name>
<dbReference type="GO" id="GO:0004467">
    <property type="term" value="F:long-chain fatty acid-CoA ligase activity"/>
    <property type="evidence" value="ECO:0007669"/>
    <property type="project" value="UniProtKB-EC"/>
</dbReference>
<proteinExistence type="predicted"/>
<feature type="domain" description="AMP-binding enzyme C-terminal" evidence="2">
    <location>
        <begin position="423"/>
        <end position="497"/>
    </location>
</feature>
<evidence type="ECO:0000259" key="1">
    <source>
        <dbReference type="Pfam" id="PF00501"/>
    </source>
</evidence>
<sequence>MPLAITRDLVLPAIRKHGNRTAVIADGRTWSYRELHEAALVVADMLIKRGIRPSDPVAILLPNSAEYLIADLAIIAVGAAKVPINLMLSQAEVEFILADSGAEVVLTASAHLREPTPSQNGRGPEAIVLEATEGKTIEAAPSDSDRGPTDQLPTATTADDLSLIMYTGGTTGRPKGVVHRQRGVVANLLAHVIETEITADDHLLLSSPLPHSAGVLATTALLRGAIVEVMSQFDLDTTLDKVESAGVTYLFLVPTMINRLLDGVAERGDFDSRSLKTILYGASPISEERLRQGLSMFGPVFMQLYGQTEAPNFLTRLQRHDHDIDRFPHRLRSCGQSALMASMRIVHEDGTDCEPNEVGEVIGAAPYVMDRYWNRPEATDETLRDGWLHTGDLGYLDTDGYLYLVDRKKDMIITGGLNVYASEVEQALSTIEEVRDVAVIGIPHPDWGEAVTAYVVPANEDATEHDVIAASRAVLTGYKRPKYVHFTDALPTTAVGKINKKVLRQEHTAPSDSPRI</sequence>
<dbReference type="InterPro" id="IPR042099">
    <property type="entry name" value="ANL_N_sf"/>
</dbReference>
<evidence type="ECO:0000259" key="2">
    <source>
        <dbReference type="Pfam" id="PF13193"/>
    </source>
</evidence>
<dbReference type="EMBL" id="FXZI01000019">
    <property type="protein sequence ID" value="SMY04338.1"/>
    <property type="molecule type" value="Genomic_DNA"/>
</dbReference>
<dbReference type="EC" id="6.2.1.-" evidence="3"/>
<organism evidence="3 4">
    <name type="scientific">Brevibacterium aurantiacum</name>
    <dbReference type="NCBI Taxonomy" id="273384"/>
    <lineage>
        <taxon>Bacteria</taxon>
        <taxon>Bacillati</taxon>
        <taxon>Actinomycetota</taxon>
        <taxon>Actinomycetes</taxon>
        <taxon>Micrococcales</taxon>
        <taxon>Brevibacteriaceae</taxon>
        <taxon>Brevibacterium</taxon>
    </lineage>
</organism>
<evidence type="ECO:0000313" key="3">
    <source>
        <dbReference type="EMBL" id="SMY04338.1"/>
    </source>
</evidence>
<dbReference type="EC" id="6.2.1.3" evidence="3"/>
<keyword evidence="3" id="KW-0436">Ligase</keyword>
<dbReference type="Gene3D" id="3.30.300.30">
    <property type="match status" value="1"/>
</dbReference>
<dbReference type="InterPro" id="IPR025110">
    <property type="entry name" value="AMP-bd_C"/>
</dbReference>
<dbReference type="RefSeq" id="WP_101557537.1">
    <property type="nucleotide sequence ID" value="NZ_FXZI01000019.1"/>
</dbReference>
<dbReference type="InterPro" id="IPR000873">
    <property type="entry name" value="AMP-dep_synth/lig_dom"/>
</dbReference>
<dbReference type="Pfam" id="PF00501">
    <property type="entry name" value="AMP-binding"/>
    <property type="match status" value="1"/>
</dbReference>
<dbReference type="PANTHER" id="PTHR43767">
    <property type="entry name" value="LONG-CHAIN-FATTY-ACID--COA LIGASE"/>
    <property type="match status" value="1"/>
</dbReference>
<dbReference type="Pfam" id="PF13193">
    <property type="entry name" value="AMP-binding_C"/>
    <property type="match status" value="1"/>
</dbReference>
<dbReference type="SUPFAM" id="SSF56801">
    <property type="entry name" value="Acetyl-CoA synthetase-like"/>
    <property type="match status" value="1"/>
</dbReference>